<dbReference type="GO" id="GO:0003755">
    <property type="term" value="F:peptidyl-prolyl cis-trans isomerase activity"/>
    <property type="evidence" value="ECO:0007669"/>
    <property type="project" value="UniProtKB-KW"/>
</dbReference>
<evidence type="ECO:0000256" key="7">
    <source>
        <dbReference type="ARBA" id="ARBA00023136"/>
    </source>
</evidence>
<dbReference type="AlphaFoldDB" id="A0A396RLP9"/>
<dbReference type="InterPro" id="IPR052029">
    <property type="entry name" value="PpiD_chaperone"/>
</dbReference>
<organism evidence="17 18">
    <name type="scientific">Sphingomonas gilva</name>
    <dbReference type="NCBI Taxonomy" id="2305907"/>
    <lineage>
        <taxon>Bacteria</taxon>
        <taxon>Pseudomonadati</taxon>
        <taxon>Pseudomonadota</taxon>
        <taxon>Alphaproteobacteria</taxon>
        <taxon>Sphingomonadales</taxon>
        <taxon>Sphingomonadaceae</taxon>
        <taxon>Sphingomonas</taxon>
    </lineage>
</organism>
<dbReference type="PANTHER" id="PTHR47529:SF1">
    <property type="entry name" value="PERIPLASMIC CHAPERONE PPID"/>
    <property type="match status" value="1"/>
</dbReference>
<protein>
    <recommendedName>
        <fullName evidence="2">Parvulin-like PPIase</fullName>
    </recommendedName>
    <alternativeName>
        <fullName evidence="9">Peptidyl-prolyl cis-trans isomerase plp</fullName>
    </alternativeName>
    <alternativeName>
        <fullName evidence="12">Periplasmic chaperone PpiD</fullName>
    </alternativeName>
    <alternativeName>
        <fullName evidence="13">Periplasmic folding chaperone</fullName>
    </alternativeName>
    <alternativeName>
        <fullName evidence="10">Rotamase plp</fullName>
    </alternativeName>
</protein>
<accession>A0A396RLP9</accession>
<dbReference type="PROSITE" id="PS50198">
    <property type="entry name" value="PPIC_PPIASE_2"/>
    <property type="match status" value="1"/>
</dbReference>
<name>A0A396RLP9_9SPHN</name>
<keyword evidence="3" id="KW-1003">Cell membrane</keyword>
<dbReference type="Gene3D" id="1.10.4030.10">
    <property type="entry name" value="Porin chaperone SurA, peptide-binding domain"/>
    <property type="match status" value="1"/>
</dbReference>
<keyword evidence="8" id="KW-0143">Chaperone</keyword>
<comment type="subcellular location">
    <subcellularLocation>
        <location evidence="1">Cell inner membrane</location>
        <topology evidence="1">Single-pass type II membrane protein</topology>
        <orientation evidence="1">Periplasmic side</orientation>
    </subcellularLocation>
</comment>
<evidence type="ECO:0000256" key="5">
    <source>
        <dbReference type="ARBA" id="ARBA00022692"/>
    </source>
</evidence>
<dbReference type="InterPro" id="IPR027304">
    <property type="entry name" value="Trigger_fact/SurA_dom_sf"/>
</dbReference>
<evidence type="ECO:0000256" key="9">
    <source>
        <dbReference type="ARBA" id="ARBA00030642"/>
    </source>
</evidence>
<dbReference type="Pfam" id="PF13624">
    <property type="entry name" value="SurA_N_3"/>
    <property type="match status" value="1"/>
</dbReference>
<keyword evidence="6 15" id="KW-1133">Transmembrane helix</keyword>
<dbReference type="Proteomes" id="UP000266693">
    <property type="component" value="Unassembled WGS sequence"/>
</dbReference>
<evidence type="ECO:0000256" key="13">
    <source>
        <dbReference type="ARBA" id="ARBA00042775"/>
    </source>
</evidence>
<dbReference type="EMBL" id="QWLV01000005">
    <property type="protein sequence ID" value="RHW17129.1"/>
    <property type="molecule type" value="Genomic_DNA"/>
</dbReference>
<dbReference type="SUPFAM" id="SSF54534">
    <property type="entry name" value="FKBP-like"/>
    <property type="match status" value="1"/>
</dbReference>
<comment type="similarity">
    <text evidence="11">Belongs to the PpiD chaperone family.</text>
</comment>
<dbReference type="GO" id="GO:0005886">
    <property type="term" value="C:plasma membrane"/>
    <property type="evidence" value="ECO:0007669"/>
    <property type="project" value="UniProtKB-SubCell"/>
</dbReference>
<evidence type="ECO:0000256" key="8">
    <source>
        <dbReference type="ARBA" id="ARBA00023186"/>
    </source>
</evidence>
<evidence type="ECO:0000256" key="11">
    <source>
        <dbReference type="ARBA" id="ARBA00038408"/>
    </source>
</evidence>
<evidence type="ECO:0000313" key="18">
    <source>
        <dbReference type="Proteomes" id="UP000266693"/>
    </source>
</evidence>
<evidence type="ECO:0000313" key="17">
    <source>
        <dbReference type="EMBL" id="RHW17129.1"/>
    </source>
</evidence>
<sequence>MAIPPFRSWATGSSRGLKRKGTTPKAAAPSLSGAPLLMITFFRRILNSKIGLLLAFVLLGVIALGFAAMDVQNLGGFGTNTGAGGPVAEVAGEEVPQSELANRVDQEWRTARQQQPTLDIAAFVAQGGAEQTLERIVNGMALQAFAQANGMRVSERLVEGRIASIPAFQGPSGKFDQAIFRQILASERISEAQLRADIARETLVNQLMGPIVGAAQVSQQLATPYANLLLERRTGQFALIPATALPEGAEPTAQEIQTYYQRNIQRFTIPQRRVVQYAAFDKSKVAEAARPTDAEIAQTYNANRAQYAARETRDLTQVIVADQAGANAIAERVRGGATLAAAAQAAGLEATTIGDVEKAALAGQSSQAVADAAFSAAEGAVAGPVRSALGWHVVRVEDVAQIAGRSLEQAREEIAAELTTSKAANAMADLVTNIENAVSEGASFTEVAQQFGLTPVRSPAVTSNGMNPDAPQATPAPELTAVLQAAFEAEQGDDPQVASLPGDTGYVLWGLESIVPATPRPLAQVRDTVARSVVLERQQRAARTAAREVVAKINRGTSMAQALRETGLTLPPSETVAGTRSELTSQQGRLAPPIALMFSMAEDSAKQLEAPNNQGFLVVYLDEVVEGDASKSPEVIAATRAGLGRVAGQEYAEQFTNAVRAAVGTTINTEGVAAAKRQISGGQ</sequence>
<dbReference type="SUPFAM" id="SSF109998">
    <property type="entry name" value="Triger factor/SurA peptide-binding domain-like"/>
    <property type="match status" value="1"/>
</dbReference>
<proteinExistence type="inferred from homology"/>
<keyword evidence="4" id="KW-0997">Cell inner membrane</keyword>
<evidence type="ECO:0000256" key="10">
    <source>
        <dbReference type="ARBA" id="ARBA00031484"/>
    </source>
</evidence>
<keyword evidence="5 15" id="KW-0812">Transmembrane</keyword>
<dbReference type="PANTHER" id="PTHR47529">
    <property type="entry name" value="PEPTIDYL-PROLYL CIS-TRANS ISOMERASE D"/>
    <property type="match status" value="1"/>
</dbReference>
<evidence type="ECO:0000256" key="4">
    <source>
        <dbReference type="ARBA" id="ARBA00022519"/>
    </source>
</evidence>
<keyword evidence="18" id="KW-1185">Reference proteome</keyword>
<evidence type="ECO:0000256" key="6">
    <source>
        <dbReference type="ARBA" id="ARBA00022989"/>
    </source>
</evidence>
<dbReference type="InterPro" id="IPR046357">
    <property type="entry name" value="PPIase_dom_sf"/>
</dbReference>
<feature type="domain" description="PpiC" evidence="16">
    <location>
        <begin position="310"/>
        <end position="398"/>
    </location>
</feature>
<keyword evidence="14 17" id="KW-0413">Isomerase</keyword>
<evidence type="ECO:0000256" key="3">
    <source>
        <dbReference type="ARBA" id="ARBA00022475"/>
    </source>
</evidence>
<dbReference type="InterPro" id="IPR000297">
    <property type="entry name" value="PPIase_PpiC"/>
</dbReference>
<evidence type="ECO:0000256" key="15">
    <source>
        <dbReference type="SAM" id="Phobius"/>
    </source>
</evidence>
<evidence type="ECO:0000256" key="1">
    <source>
        <dbReference type="ARBA" id="ARBA00004382"/>
    </source>
</evidence>
<evidence type="ECO:0000256" key="12">
    <source>
        <dbReference type="ARBA" id="ARBA00040743"/>
    </source>
</evidence>
<feature type="transmembrane region" description="Helical" evidence="15">
    <location>
        <begin position="50"/>
        <end position="69"/>
    </location>
</feature>
<keyword evidence="14" id="KW-0697">Rotamase</keyword>
<dbReference type="Pfam" id="PF13145">
    <property type="entry name" value="Rotamase_2"/>
    <property type="match status" value="1"/>
</dbReference>
<keyword evidence="7 15" id="KW-0472">Membrane</keyword>
<dbReference type="OrthoDB" id="9768393at2"/>
<evidence type="ECO:0000256" key="2">
    <source>
        <dbReference type="ARBA" id="ARBA00018370"/>
    </source>
</evidence>
<evidence type="ECO:0000259" key="16">
    <source>
        <dbReference type="PROSITE" id="PS50198"/>
    </source>
</evidence>
<comment type="caution">
    <text evidence="17">The sequence shown here is derived from an EMBL/GenBank/DDBJ whole genome shotgun (WGS) entry which is preliminary data.</text>
</comment>
<dbReference type="Gene3D" id="3.10.50.40">
    <property type="match status" value="1"/>
</dbReference>
<gene>
    <name evidence="17" type="ORF">D1610_11270</name>
</gene>
<evidence type="ECO:0000256" key="14">
    <source>
        <dbReference type="PROSITE-ProRule" id="PRU00278"/>
    </source>
</evidence>
<reference evidence="17 18" key="1">
    <citation type="submission" date="2018-08" db="EMBL/GenBank/DDBJ databases">
        <title>The multiple taxonomic identification of Sphingomonas gilva.</title>
        <authorList>
            <person name="Zhu D."/>
            <person name="Zheng S."/>
        </authorList>
    </citation>
    <scope>NUCLEOTIDE SEQUENCE [LARGE SCALE GENOMIC DNA]</scope>
    <source>
        <strain evidence="17 18">ZDH117</strain>
    </source>
</reference>